<evidence type="ECO:0000256" key="9">
    <source>
        <dbReference type="HAMAP-Rule" id="MF_00123"/>
    </source>
</evidence>
<dbReference type="InterPro" id="IPR005148">
    <property type="entry name" value="Arg-tRNA-synth_N"/>
</dbReference>
<comment type="subcellular location">
    <subcellularLocation>
        <location evidence="9">Cytoplasm</location>
    </subcellularLocation>
</comment>
<dbReference type="InterPro" id="IPR009080">
    <property type="entry name" value="tRNAsynth_Ia_anticodon-bd"/>
</dbReference>
<dbReference type="InterPro" id="IPR014729">
    <property type="entry name" value="Rossmann-like_a/b/a_fold"/>
</dbReference>
<dbReference type="RefSeq" id="WP_191172951.1">
    <property type="nucleotide sequence ID" value="NZ_JACXZS010000012.1"/>
</dbReference>
<dbReference type="SUPFAM" id="SSF52374">
    <property type="entry name" value="Nucleotidylyl transferase"/>
    <property type="match status" value="1"/>
</dbReference>
<dbReference type="SMART" id="SM01016">
    <property type="entry name" value="Arg_tRNA_synt_N"/>
    <property type="match status" value="1"/>
</dbReference>
<dbReference type="Pfam" id="PF03485">
    <property type="entry name" value="Arg_tRNA_synt_N"/>
    <property type="match status" value="1"/>
</dbReference>
<dbReference type="PANTHER" id="PTHR11956">
    <property type="entry name" value="ARGINYL-TRNA SYNTHETASE"/>
    <property type="match status" value="1"/>
</dbReference>
<keyword evidence="6 9" id="KW-0648">Protein biosynthesis</keyword>
<comment type="caution">
    <text evidence="13">The sequence shown here is derived from an EMBL/GenBank/DDBJ whole genome shotgun (WGS) entry which is preliminary data.</text>
</comment>
<proteinExistence type="inferred from homology"/>
<comment type="similarity">
    <text evidence="1 9 10">Belongs to the class-I aminoacyl-tRNA synthetase family.</text>
</comment>
<dbReference type="SUPFAM" id="SSF47323">
    <property type="entry name" value="Anticodon-binding domain of a subclass of class I aminoacyl-tRNA synthetases"/>
    <property type="match status" value="1"/>
</dbReference>
<keyword evidence="4 9" id="KW-0547">Nucleotide-binding</keyword>
<dbReference type="Gene3D" id="1.10.730.10">
    <property type="entry name" value="Isoleucyl-tRNA Synthetase, Domain 1"/>
    <property type="match status" value="1"/>
</dbReference>
<accession>A0ABR8NTI3</accession>
<evidence type="ECO:0000256" key="3">
    <source>
        <dbReference type="ARBA" id="ARBA00022598"/>
    </source>
</evidence>
<evidence type="ECO:0000256" key="7">
    <source>
        <dbReference type="ARBA" id="ARBA00023146"/>
    </source>
</evidence>
<dbReference type="PROSITE" id="PS00178">
    <property type="entry name" value="AA_TRNA_LIGASE_I"/>
    <property type="match status" value="1"/>
</dbReference>
<evidence type="ECO:0000259" key="12">
    <source>
        <dbReference type="SMART" id="SM01016"/>
    </source>
</evidence>
<evidence type="ECO:0000256" key="10">
    <source>
        <dbReference type="RuleBase" id="RU363038"/>
    </source>
</evidence>
<dbReference type="EMBL" id="JACXZS010000012">
    <property type="protein sequence ID" value="MBD3943348.1"/>
    <property type="molecule type" value="Genomic_DNA"/>
</dbReference>
<dbReference type="SMART" id="SM00836">
    <property type="entry name" value="DALR_1"/>
    <property type="match status" value="1"/>
</dbReference>
<evidence type="ECO:0000256" key="2">
    <source>
        <dbReference type="ARBA" id="ARBA00022490"/>
    </source>
</evidence>
<feature type="domain" description="Arginyl tRNA synthetase N-terminal" evidence="12">
    <location>
        <begin position="4"/>
        <end position="95"/>
    </location>
</feature>
<evidence type="ECO:0000256" key="8">
    <source>
        <dbReference type="ARBA" id="ARBA00049339"/>
    </source>
</evidence>
<dbReference type="GO" id="GO:0004814">
    <property type="term" value="F:arginine-tRNA ligase activity"/>
    <property type="evidence" value="ECO:0007669"/>
    <property type="project" value="UniProtKB-EC"/>
</dbReference>
<keyword evidence="5 9" id="KW-0067">ATP-binding</keyword>
<evidence type="ECO:0000256" key="4">
    <source>
        <dbReference type="ARBA" id="ARBA00022741"/>
    </source>
</evidence>
<dbReference type="Proteomes" id="UP000598426">
    <property type="component" value="Unassembled WGS sequence"/>
</dbReference>
<organism evidence="13 14">
    <name type="scientific">Microbacterium helvum</name>
    <dbReference type="NCBI Taxonomy" id="2773713"/>
    <lineage>
        <taxon>Bacteria</taxon>
        <taxon>Bacillati</taxon>
        <taxon>Actinomycetota</taxon>
        <taxon>Actinomycetes</taxon>
        <taxon>Micrococcales</taxon>
        <taxon>Microbacteriaceae</taxon>
        <taxon>Microbacterium</taxon>
    </lineage>
</organism>
<evidence type="ECO:0000256" key="5">
    <source>
        <dbReference type="ARBA" id="ARBA00022840"/>
    </source>
</evidence>
<gene>
    <name evidence="9" type="primary">argS</name>
    <name evidence="13" type="ORF">IF188_16780</name>
</gene>
<dbReference type="Pfam" id="PF05746">
    <property type="entry name" value="DALR_1"/>
    <property type="match status" value="1"/>
</dbReference>
<name>A0ABR8NTI3_9MICO</name>
<keyword evidence="3 9" id="KW-0436">Ligase</keyword>
<evidence type="ECO:0000259" key="11">
    <source>
        <dbReference type="SMART" id="SM00836"/>
    </source>
</evidence>
<dbReference type="InterPro" id="IPR001412">
    <property type="entry name" value="aa-tRNA-synth_I_CS"/>
</dbReference>
<dbReference type="Gene3D" id="3.40.50.620">
    <property type="entry name" value="HUPs"/>
    <property type="match status" value="1"/>
</dbReference>
<keyword evidence="2 9" id="KW-0963">Cytoplasm</keyword>
<dbReference type="InterPro" id="IPR008909">
    <property type="entry name" value="DALR_anticod-bd"/>
</dbReference>
<comment type="catalytic activity">
    <reaction evidence="8 9">
        <text>tRNA(Arg) + L-arginine + ATP = L-arginyl-tRNA(Arg) + AMP + diphosphate</text>
        <dbReference type="Rhea" id="RHEA:20301"/>
        <dbReference type="Rhea" id="RHEA-COMP:9658"/>
        <dbReference type="Rhea" id="RHEA-COMP:9673"/>
        <dbReference type="ChEBI" id="CHEBI:30616"/>
        <dbReference type="ChEBI" id="CHEBI:32682"/>
        <dbReference type="ChEBI" id="CHEBI:33019"/>
        <dbReference type="ChEBI" id="CHEBI:78442"/>
        <dbReference type="ChEBI" id="CHEBI:78513"/>
        <dbReference type="ChEBI" id="CHEBI:456215"/>
        <dbReference type="EC" id="6.1.1.19"/>
    </reaction>
</comment>
<dbReference type="Pfam" id="PF00750">
    <property type="entry name" value="tRNA-synt_1d"/>
    <property type="match status" value="2"/>
</dbReference>
<dbReference type="CDD" id="cd00671">
    <property type="entry name" value="ArgRS_core"/>
    <property type="match status" value="1"/>
</dbReference>
<dbReference type="Gene3D" id="3.30.1360.70">
    <property type="entry name" value="Arginyl tRNA synthetase N-terminal domain"/>
    <property type="match status" value="1"/>
</dbReference>
<dbReference type="EC" id="6.1.1.19" evidence="9"/>
<sequence length="555" mass="60372">MNPEALSAALLAVVAPLAEARRPGAAEGLSASDFVLDRPKNRDHGDWASNAALKLAKAVGANPREFAAEIAAGLSQVDGIADVEVAGPGFINIRLDAAAAGALARTIVEAGAAFGTNESQRGNTINLEFVSANPTGPMHIGHTRWAALGDSMARLLLASGATLVREFYVNDAGAQMERFGRSVLAAAKGEPTPEDGYPGSYIDDLAQRVLAVQPDLLSLPADEQIVVARDRAYAFQLGDLQASLEKFNVHFDVFFSERTLHAKGSNGEPSLVDEAVDRLRQQGHVFDDEGAVWVRTTDFGDDKDRVIRRSNGEYTYFAADAAYYLNKGDRGFAHKVYLLGADHHGYVHRLKALAGAAGDDPEKDIEVLIGQLVSVNGARLSKRAGNIIELDDLREWLGTDALRYSLARYPADSPLTLDPEILRKRTNDNPVFYVQYAHARTHNVARNAAASGVDRSEFAPELLTHETESALLGALQEFPRIVAFAAEVREPHRVARYLEELAGLYHRWYDNCRVIPLGDEPVESVHRTRLWLNDATGQVLRNGLDLLGVAAPERM</sequence>
<dbReference type="InterPro" id="IPR035684">
    <property type="entry name" value="ArgRS_core"/>
</dbReference>
<feature type="domain" description="DALR anticodon binding" evidence="11">
    <location>
        <begin position="434"/>
        <end position="555"/>
    </location>
</feature>
<keyword evidence="7 9" id="KW-0030">Aminoacyl-tRNA synthetase</keyword>
<reference evidence="13 14" key="1">
    <citation type="submission" date="2020-09" db="EMBL/GenBank/DDBJ databases">
        <title>Isolation and identification of active actinomycetes.</title>
        <authorList>
            <person name="Li X."/>
        </authorList>
    </citation>
    <scope>NUCLEOTIDE SEQUENCE [LARGE SCALE GENOMIC DNA]</scope>
    <source>
        <strain evidence="13 14">NEAU-LLC</strain>
    </source>
</reference>
<dbReference type="PANTHER" id="PTHR11956:SF5">
    <property type="entry name" value="ARGININE--TRNA LIGASE, CYTOPLASMIC"/>
    <property type="match status" value="1"/>
</dbReference>
<comment type="subunit">
    <text evidence="9">Monomer.</text>
</comment>
<keyword evidence="14" id="KW-1185">Reference proteome</keyword>
<feature type="short sequence motif" description="'HIGH' region" evidence="9">
    <location>
        <begin position="132"/>
        <end position="142"/>
    </location>
</feature>
<evidence type="ECO:0000256" key="1">
    <source>
        <dbReference type="ARBA" id="ARBA00005594"/>
    </source>
</evidence>
<dbReference type="SUPFAM" id="SSF55190">
    <property type="entry name" value="Arginyl-tRNA synthetase (ArgRS), N-terminal 'additional' domain"/>
    <property type="match status" value="1"/>
</dbReference>
<evidence type="ECO:0000313" key="14">
    <source>
        <dbReference type="Proteomes" id="UP000598426"/>
    </source>
</evidence>
<dbReference type="HAMAP" id="MF_00123">
    <property type="entry name" value="Arg_tRNA_synth"/>
    <property type="match status" value="1"/>
</dbReference>
<evidence type="ECO:0000313" key="13">
    <source>
        <dbReference type="EMBL" id="MBD3943348.1"/>
    </source>
</evidence>
<dbReference type="InterPro" id="IPR001278">
    <property type="entry name" value="Arg-tRNA-ligase"/>
</dbReference>
<protein>
    <recommendedName>
        <fullName evidence="9">Arginine--tRNA ligase</fullName>
        <ecNumber evidence="9">6.1.1.19</ecNumber>
    </recommendedName>
    <alternativeName>
        <fullName evidence="9">Arginyl-tRNA synthetase</fullName>
        <shortName evidence="9">ArgRS</shortName>
    </alternativeName>
</protein>
<evidence type="ECO:0000256" key="6">
    <source>
        <dbReference type="ARBA" id="ARBA00022917"/>
    </source>
</evidence>
<dbReference type="PRINTS" id="PR01038">
    <property type="entry name" value="TRNASYNTHARG"/>
</dbReference>
<dbReference type="InterPro" id="IPR036695">
    <property type="entry name" value="Arg-tRNA-synth_N_sf"/>
</dbReference>